<accession>A0A4V1AF04</accession>
<dbReference type="GO" id="GO:0004842">
    <property type="term" value="F:ubiquitin-protein transferase activity"/>
    <property type="evidence" value="ECO:0007669"/>
    <property type="project" value="InterPro"/>
</dbReference>
<dbReference type="GO" id="GO:0005634">
    <property type="term" value="C:nucleus"/>
    <property type="evidence" value="ECO:0007669"/>
    <property type="project" value="TreeGrafter"/>
</dbReference>
<evidence type="ECO:0000313" key="3">
    <source>
        <dbReference type="Proteomes" id="UP000292447"/>
    </source>
</evidence>
<evidence type="ECO:0000259" key="1">
    <source>
        <dbReference type="Pfam" id="PF10607"/>
    </source>
</evidence>
<sequence>MTLLLDLLNTEISSLDRVGTSSLGALLEESGLVLLDLKQLEAELEDQIINEKNGLVADPQDEKDAYDDFLARTDGRTRSWYKTSIDCLKAYNGQISRFLRTLSSNGGFSVDLDDAYTFPLPLSSVPGATPSENLEKSGESAVLDTAANRTQLMRSIVLHLLKTGHGRIVADLMDQFGLAGEISPDVLQQFIALNDIVDDIRKRHDISRALAWLVKQSSATEEHEQALFKFHMLQFVLLLAGETYLSKDTINEIERTTRNACFGTELALAAYTYAKTHFPALFKDHIDDILPVISLLLFKTTNDSADHVTLLKKKIHQAFLHSCEAKKRHSVETRFVGEILANFDKIHEMDDFFDLLAAEFVKEFCKGLGLSTESSLFQAVLAGHVNLPNFYKYSQLQAKLRRKPDAAAGADLPFLLSSRNQFLFTFHPIFICPISKEQLVPLVSVAKVSDAEANDRKRKQIFVSPTEVLVSPSNPVVVFEHCRHLALKESVRHLTKNGAETFKCHYCYKKHKLSDVSEAYFIDL</sequence>
<dbReference type="PANTHER" id="PTHR12170:SF3">
    <property type="entry name" value="GH10162P"/>
    <property type="match status" value="1"/>
</dbReference>
<reference evidence="3" key="1">
    <citation type="submission" date="2019-03" db="EMBL/GenBank/DDBJ databases">
        <title>Snf2 controls pulcherriminic acid biosynthesis and connects pigmentation and antifungal activity of the yeast Metschnikowia pulcherrima.</title>
        <authorList>
            <person name="Gore-Lloyd D."/>
            <person name="Sumann I."/>
            <person name="Brachmann A.O."/>
            <person name="Schneeberger K."/>
            <person name="Ortiz-Merino R.A."/>
            <person name="Moreno-Beltran M."/>
            <person name="Schlaefli M."/>
            <person name="Kirner P."/>
            <person name="Santos Kron A."/>
            <person name="Wolfe K.H."/>
            <person name="Piel J."/>
            <person name="Ahrens C.H."/>
            <person name="Henk D."/>
            <person name="Freimoser F.M."/>
        </authorList>
    </citation>
    <scope>NUCLEOTIDE SEQUENCE [LARGE SCALE GENOMIC DNA]</scope>
    <source>
        <strain evidence="3">APC 1.2</strain>
    </source>
</reference>
<proteinExistence type="predicted"/>
<dbReference type="PANTHER" id="PTHR12170">
    <property type="entry name" value="MACROPHAGE ERYTHROBLAST ATTACHER-RELATED"/>
    <property type="match status" value="1"/>
</dbReference>
<keyword evidence="3" id="KW-1185">Reference proteome</keyword>
<evidence type="ECO:0000313" key="2">
    <source>
        <dbReference type="EMBL" id="QBM91023.1"/>
    </source>
</evidence>
<dbReference type="GO" id="GO:0043161">
    <property type="term" value="P:proteasome-mediated ubiquitin-dependent protein catabolic process"/>
    <property type="evidence" value="ECO:0007669"/>
    <property type="project" value="InterPro"/>
</dbReference>
<dbReference type="GO" id="GO:0005737">
    <property type="term" value="C:cytoplasm"/>
    <property type="evidence" value="ECO:0007669"/>
    <property type="project" value="TreeGrafter"/>
</dbReference>
<name>A0A4V1AF04_9ASCO</name>
<feature type="domain" description="CTLH/CRA C-terminal to LisH motif" evidence="1">
    <location>
        <begin position="189"/>
        <end position="391"/>
    </location>
</feature>
<gene>
    <name evidence="2" type="primary">MPUL0G00650</name>
    <name evidence="2" type="ORF">METSCH_G00650</name>
</gene>
<dbReference type="Pfam" id="PF10607">
    <property type="entry name" value="CTLH"/>
    <property type="match status" value="1"/>
</dbReference>
<dbReference type="STRING" id="2163413.A0A4V1AF04"/>
<protein>
    <submittedName>
        <fullName evidence="2">CTLH/CRA C-terminal to LisH motif domain-containing protein</fullName>
    </submittedName>
</protein>
<dbReference type="Proteomes" id="UP000292447">
    <property type="component" value="Chromosome VII"/>
</dbReference>
<dbReference type="EMBL" id="CP034462">
    <property type="protein sequence ID" value="QBM91023.1"/>
    <property type="molecule type" value="Genomic_DNA"/>
</dbReference>
<dbReference type="GO" id="GO:0034657">
    <property type="term" value="C:GID complex"/>
    <property type="evidence" value="ECO:0007669"/>
    <property type="project" value="TreeGrafter"/>
</dbReference>
<organism evidence="2 3">
    <name type="scientific">Metschnikowia aff. pulcherrima</name>
    <dbReference type="NCBI Taxonomy" id="2163413"/>
    <lineage>
        <taxon>Eukaryota</taxon>
        <taxon>Fungi</taxon>
        <taxon>Dikarya</taxon>
        <taxon>Ascomycota</taxon>
        <taxon>Saccharomycotina</taxon>
        <taxon>Pichiomycetes</taxon>
        <taxon>Metschnikowiaceae</taxon>
        <taxon>Metschnikowia</taxon>
    </lineage>
</organism>
<dbReference type="InterPro" id="IPR045098">
    <property type="entry name" value="Fyv10_fam"/>
</dbReference>
<dbReference type="InterPro" id="IPR024964">
    <property type="entry name" value="CTLH/CRA"/>
</dbReference>
<dbReference type="AlphaFoldDB" id="A0A4V1AF04"/>